<sequence>MSTNRRWRPLLAAALLMASVGALPTAAWAASVQPTTYPGNFAGCDDLPGVGTWQGGGASSGGAPLDGQVYNLGNGQTITFNYTPSGQNKFIGFTSTIPMDYIVIKGGNAYNVFHYDPAVLSDTNLYAPNNASGEPAGVSHVAFCFLPKPTGVKTAEASWKRYTDWQIDKTVTPESITMLDGDSHQVEYTVTATPTTRGLYRVAGTITVKDPFSFGWKATAVVDTLQFNNSATQFSLQWTAAGGDTDTLNCVKPAPNADKIILSCTYAFELSSISHPFLLSATGGINAAGITTERKSCSCSDDGSSGGTTSYTFTASAPFTIPANPAESYGDTFAIDDSILPNNPDHSFSLGNGPYVWTYPRPQPFVCGADEGQHTNTATGTWSTSASTNATASDSAMVTVACRTVSIIKSANTRYDRDYAWTPDKHVVVSPADAKVVGMQGCLPDPIVGGTYAGNFLCEDVQVLLNAGGNYETVYRLAATRSIESESGFRVSGNILISWPGDVTPQFSPADPSDTLHFNGGATQAVVPTCEPPGATSLSCDYAADVADKTAGYNEASIQRVLKCYDAAGNASDCGFKSYTSNQAAFSFGAPTTEADACVVASDLFNGTPGLNLGNSFGWIVEPLVCDSFAKFVTGDINPDPGIVESLDIFAAWILPTQVGPGNACEFMVPNVLTVSGIGEAGGVNASDEAIITVKVPELCAAAGCTYTQGYWKTHSKYGPAPYDATWATIGEDTLFFSSGQTWYKVFWTPPKGGNAYYILAHQYMAARLNVEAGGSAPPQVQSAIAQATAWFTGRSTAAPKGAARDTAINLAGILAAYNEGTIGPGHCSTSPATIIDAGT</sequence>
<feature type="signal peptide" evidence="1">
    <location>
        <begin position="1"/>
        <end position="29"/>
    </location>
</feature>
<dbReference type="RefSeq" id="WP_363798229.1">
    <property type="nucleotide sequence ID" value="NZ_CP159925.1"/>
</dbReference>
<gene>
    <name evidence="2" type="ORF">ABU614_00525</name>
</gene>
<proteinExistence type="predicted"/>
<dbReference type="AlphaFoldDB" id="A0AAU8MS89"/>
<keyword evidence="1" id="KW-0732">Signal</keyword>
<accession>A0AAU8MS89</accession>
<evidence type="ECO:0000313" key="2">
    <source>
        <dbReference type="EMBL" id="XCO75321.1"/>
    </source>
</evidence>
<evidence type="ECO:0000256" key="1">
    <source>
        <dbReference type="SAM" id="SignalP"/>
    </source>
</evidence>
<organism evidence="2">
    <name type="scientific">Lysobacter firmicutimachus</name>
    <dbReference type="NCBI Taxonomy" id="1792846"/>
    <lineage>
        <taxon>Bacteria</taxon>
        <taxon>Pseudomonadati</taxon>
        <taxon>Pseudomonadota</taxon>
        <taxon>Gammaproteobacteria</taxon>
        <taxon>Lysobacterales</taxon>
        <taxon>Lysobacteraceae</taxon>
        <taxon>Lysobacter</taxon>
    </lineage>
</organism>
<feature type="chain" id="PRO_5043560536" evidence="1">
    <location>
        <begin position="30"/>
        <end position="840"/>
    </location>
</feature>
<dbReference type="EMBL" id="CP159925">
    <property type="protein sequence ID" value="XCO75321.1"/>
    <property type="molecule type" value="Genomic_DNA"/>
</dbReference>
<name>A0AAU8MS89_9GAMM</name>
<reference evidence="2" key="1">
    <citation type="submission" date="2024-06" db="EMBL/GenBank/DDBJ databases">
        <authorList>
            <person name="Li S."/>
        </authorList>
    </citation>
    <scope>NUCLEOTIDE SEQUENCE</scope>
    <source>
        <strain evidence="2">SR10</strain>
    </source>
</reference>
<protein>
    <submittedName>
        <fullName evidence="2">Uncharacterized protein</fullName>
    </submittedName>
</protein>